<gene>
    <name evidence="7" type="primary">nrdG</name>
    <name evidence="7" type="ORF">G3RUM_00548</name>
</gene>
<evidence type="ECO:0000313" key="8">
    <source>
        <dbReference type="Proteomes" id="UP001191019"/>
    </source>
</evidence>
<dbReference type="Pfam" id="PF13353">
    <property type="entry name" value="Fer4_12"/>
    <property type="match status" value="1"/>
</dbReference>
<comment type="caution">
    <text evidence="7">The sequence shown here is derived from an EMBL/GenBank/DDBJ whole genome shotgun (WGS) entry which is preliminary data.</text>
</comment>
<sequence>MVDWHKISLEKLSKQLETPDGCIRLAGPLEHDNIVNGDGLRAVVWTQGCPNHCKGCQNPETWSYEDGFLVPIDEITESLSHFKGQAGLTFCGGEPFVQAKACKQIADYVRKELGWDVWSFSGFTYEIIKEYGGAPWEFLKSLDALIDGPFILERKDLNLRFRGSNNQRLLKFKQGTGEIISIE</sequence>
<reference evidence="7 8" key="2">
    <citation type="journal article" date="2020" name="Cell Rep.">
        <title>Acquisition and Adaptation of Ultra-small Parasitic Reduced Genome Bacteria to Mammalian Hosts.</title>
        <authorList>
            <person name="McLean J.S."/>
            <person name="Bor B."/>
            <person name="Kerns K.A."/>
            <person name="Liu Q."/>
            <person name="To T.T."/>
            <person name="Solden L."/>
            <person name="Hendrickson E.L."/>
            <person name="Wrighton K."/>
            <person name="Shi W."/>
            <person name="He X."/>
        </authorList>
    </citation>
    <scope>NUCLEOTIDE SEQUENCE [LARGE SCALE GENOMIC DNA]</scope>
    <source>
        <strain evidence="7 8">TM7_G3_2_Rum_HOT_351B</strain>
    </source>
</reference>
<name>A0ABY0FNC4_9BACT</name>
<evidence type="ECO:0000256" key="3">
    <source>
        <dbReference type="ARBA" id="ARBA00022691"/>
    </source>
</evidence>
<dbReference type="SFLD" id="SFLDG01063">
    <property type="entry name" value="activating_enzymes__group_1"/>
    <property type="match status" value="1"/>
</dbReference>
<proteinExistence type="predicted"/>
<keyword evidence="7" id="KW-0560">Oxidoreductase</keyword>
<dbReference type="SFLD" id="SFLDG01066">
    <property type="entry name" value="organic_radical-activating_enz"/>
    <property type="match status" value="1"/>
</dbReference>
<dbReference type="PANTHER" id="PTHR30352:SF2">
    <property type="entry name" value="ANAEROBIC RIBONUCLEOSIDE-TRIPHOSPHATE REDUCTASE-ACTIVATING PROTEIN"/>
    <property type="match status" value="1"/>
</dbReference>
<keyword evidence="8" id="KW-1185">Reference proteome</keyword>
<dbReference type="GO" id="GO:0016491">
    <property type="term" value="F:oxidoreductase activity"/>
    <property type="evidence" value="ECO:0007669"/>
    <property type="project" value="UniProtKB-KW"/>
</dbReference>
<dbReference type="InterPro" id="IPR012837">
    <property type="entry name" value="NrdG"/>
</dbReference>
<dbReference type="EC" id="1.97.1.-" evidence="7"/>
<dbReference type="Gene3D" id="3.20.20.70">
    <property type="entry name" value="Aldolase class I"/>
    <property type="match status" value="1"/>
</dbReference>
<dbReference type="NCBIfam" id="TIGR02491">
    <property type="entry name" value="NrdG"/>
    <property type="match status" value="1"/>
</dbReference>
<dbReference type="InterPro" id="IPR034457">
    <property type="entry name" value="Organic_radical-activating"/>
</dbReference>
<dbReference type="RefSeq" id="WP_129735137.1">
    <property type="nucleotide sequence ID" value="NZ_PRLM01000006.1"/>
</dbReference>
<dbReference type="EMBL" id="PRLM01000006">
    <property type="protein sequence ID" value="RYC74395.1"/>
    <property type="molecule type" value="Genomic_DNA"/>
</dbReference>
<keyword evidence="3" id="KW-0949">S-adenosyl-L-methionine</keyword>
<evidence type="ECO:0000256" key="4">
    <source>
        <dbReference type="ARBA" id="ARBA00022723"/>
    </source>
</evidence>
<evidence type="ECO:0000256" key="5">
    <source>
        <dbReference type="ARBA" id="ARBA00023004"/>
    </source>
</evidence>
<evidence type="ECO:0000256" key="2">
    <source>
        <dbReference type="ARBA" id="ARBA00022485"/>
    </source>
</evidence>
<evidence type="ECO:0000256" key="6">
    <source>
        <dbReference type="ARBA" id="ARBA00023014"/>
    </source>
</evidence>
<dbReference type="SUPFAM" id="SSF102114">
    <property type="entry name" value="Radical SAM enzymes"/>
    <property type="match status" value="1"/>
</dbReference>
<dbReference type="SFLD" id="SFLDF00299">
    <property type="entry name" value="anaerobic_ribonucleoside-triph"/>
    <property type="match status" value="1"/>
</dbReference>
<comment type="cofactor">
    <cofactor evidence="1">
        <name>[4Fe-4S] cluster</name>
        <dbReference type="ChEBI" id="CHEBI:49883"/>
    </cofactor>
</comment>
<keyword evidence="5" id="KW-0408">Iron</keyword>
<keyword evidence="6" id="KW-0411">Iron-sulfur</keyword>
<keyword evidence="2" id="KW-0004">4Fe-4S</keyword>
<evidence type="ECO:0000313" key="7">
    <source>
        <dbReference type="EMBL" id="RYC74395.1"/>
    </source>
</evidence>
<dbReference type="Proteomes" id="UP001191019">
    <property type="component" value="Unassembled WGS sequence"/>
</dbReference>
<dbReference type="InterPro" id="IPR007197">
    <property type="entry name" value="rSAM"/>
</dbReference>
<dbReference type="PANTHER" id="PTHR30352">
    <property type="entry name" value="PYRUVATE FORMATE-LYASE-ACTIVATING ENZYME"/>
    <property type="match status" value="1"/>
</dbReference>
<accession>A0ABY0FNC4</accession>
<evidence type="ECO:0000256" key="1">
    <source>
        <dbReference type="ARBA" id="ARBA00001966"/>
    </source>
</evidence>
<dbReference type="InterPro" id="IPR058240">
    <property type="entry name" value="rSAM_sf"/>
</dbReference>
<protein>
    <submittedName>
        <fullName evidence="7">Anaerobic ribonucleoside-triphosphate reductase-activating protein</fullName>
        <ecNumber evidence="7">1.97.1.-</ecNumber>
    </submittedName>
</protein>
<dbReference type="SFLD" id="SFLDS00029">
    <property type="entry name" value="Radical_SAM"/>
    <property type="match status" value="1"/>
</dbReference>
<reference evidence="7 8" key="1">
    <citation type="journal article" date="2018" name="bioRxiv">
        <title>Evidence of independent acquisition and adaption of ultra-small bacteria to human hosts across the highly diverse yet reduced genomes of the phylum Saccharibacteria.</title>
        <authorList>
            <person name="McLean J.S."/>
            <person name="Bor B."/>
            <person name="To T.T."/>
            <person name="Liu Q."/>
            <person name="Kearns K.A."/>
            <person name="Solden L.M."/>
            <person name="Wrighton K.C."/>
            <person name="He X."/>
            <person name="Shi W."/>
        </authorList>
    </citation>
    <scope>NUCLEOTIDE SEQUENCE [LARGE SCALE GENOMIC DNA]</scope>
    <source>
        <strain evidence="7 8">TM7_G3_2_Rum_HOT_351B</strain>
    </source>
</reference>
<keyword evidence="4" id="KW-0479">Metal-binding</keyword>
<organism evidence="7 8">
    <name type="scientific">Candidatus Nanosyncoccus alces</name>
    <dbReference type="NCBI Taxonomy" id="2171997"/>
    <lineage>
        <taxon>Bacteria</taxon>
        <taxon>Candidatus Saccharimonadota</taxon>
        <taxon>Candidatus Nanosyncoccalia</taxon>
        <taxon>Candidatus Nanosyncoccales</taxon>
        <taxon>Candidatus Nanosyncoccaceae</taxon>
        <taxon>Candidatus Nanosyncoccus</taxon>
    </lineage>
</organism>
<dbReference type="InterPro" id="IPR013785">
    <property type="entry name" value="Aldolase_TIM"/>
</dbReference>